<comment type="caution">
    <text evidence="1">The sequence shown here is derived from an EMBL/GenBank/DDBJ whole genome shotgun (WGS) entry which is preliminary data.</text>
</comment>
<evidence type="ECO:0008006" key="3">
    <source>
        <dbReference type="Google" id="ProtNLM"/>
    </source>
</evidence>
<dbReference type="EMBL" id="AZDY01000038">
    <property type="protein sequence ID" value="KRK82496.1"/>
    <property type="molecule type" value="Genomic_DNA"/>
</dbReference>
<keyword evidence="2" id="KW-1185">Reference proteome</keyword>
<sequence length="54" mass="6224">MKYKNKKSIPSIIKYVTIRKSSTSKYYAVLTVDEEPEQLPKTNKSVGIDMVFLI</sequence>
<reference evidence="1 2" key="1">
    <citation type="journal article" date="2015" name="Genome Announc.">
        <title>Expanding the biotechnology potential of lactobacilli through comparative genomics of 213 strains and associated genera.</title>
        <authorList>
            <person name="Sun Z."/>
            <person name="Harris H.M."/>
            <person name="McCann A."/>
            <person name="Guo C."/>
            <person name="Argimon S."/>
            <person name="Zhang W."/>
            <person name="Yang X."/>
            <person name="Jeffery I.B."/>
            <person name="Cooney J.C."/>
            <person name="Kagawa T.F."/>
            <person name="Liu W."/>
            <person name="Song Y."/>
            <person name="Salvetti E."/>
            <person name="Wrobel A."/>
            <person name="Rasinkangas P."/>
            <person name="Parkhill J."/>
            <person name="Rea M.C."/>
            <person name="O'Sullivan O."/>
            <person name="Ritari J."/>
            <person name="Douillard F.P."/>
            <person name="Paul Ross R."/>
            <person name="Yang R."/>
            <person name="Briner A.E."/>
            <person name="Felis G.E."/>
            <person name="de Vos W.M."/>
            <person name="Barrangou R."/>
            <person name="Klaenhammer T.R."/>
            <person name="Caufield P.W."/>
            <person name="Cui Y."/>
            <person name="Zhang H."/>
            <person name="O'Toole P.W."/>
        </authorList>
    </citation>
    <scope>NUCLEOTIDE SEQUENCE [LARGE SCALE GENOMIC DNA]</scope>
    <source>
        <strain evidence="1 2">DSM 19674</strain>
    </source>
</reference>
<dbReference type="RefSeq" id="WP_234032517.1">
    <property type="nucleotide sequence ID" value="NZ_AZDY01000038.1"/>
</dbReference>
<gene>
    <name evidence="1" type="ORF">FC78_GL002505</name>
</gene>
<evidence type="ECO:0000313" key="2">
    <source>
        <dbReference type="Proteomes" id="UP000051515"/>
    </source>
</evidence>
<dbReference type="Proteomes" id="UP000051515">
    <property type="component" value="Unassembled WGS sequence"/>
</dbReference>
<organism evidence="1 2">
    <name type="scientific">Companilactobacillus bobalius DSM 19674</name>
    <dbReference type="NCBI Taxonomy" id="1423788"/>
    <lineage>
        <taxon>Bacteria</taxon>
        <taxon>Bacillati</taxon>
        <taxon>Bacillota</taxon>
        <taxon>Bacilli</taxon>
        <taxon>Lactobacillales</taxon>
        <taxon>Lactobacillaceae</taxon>
        <taxon>Companilactobacillus</taxon>
        <taxon>Companilactobacillus bobalius</taxon>
    </lineage>
</organism>
<name>A0A0R1KGK3_9LACO</name>
<proteinExistence type="predicted"/>
<evidence type="ECO:0000313" key="1">
    <source>
        <dbReference type="EMBL" id="KRK82496.1"/>
    </source>
</evidence>
<dbReference type="PATRIC" id="fig|1423788.3.peg.2576"/>
<dbReference type="AlphaFoldDB" id="A0A0R1KGK3"/>
<protein>
    <recommendedName>
        <fullName evidence="3">Transposase</fullName>
    </recommendedName>
</protein>
<accession>A0A0R1KGK3</accession>